<evidence type="ECO:0000256" key="6">
    <source>
        <dbReference type="ARBA" id="ARBA00022490"/>
    </source>
</evidence>
<dbReference type="GO" id="GO:0005634">
    <property type="term" value="C:nucleus"/>
    <property type="evidence" value="ECO:0007669"/>
    <property type="project" value="UniProtKB-SubCell"/>
</dbReference>
<dbReference type="InterPro" id="IPR003323">
    <property type="entry name" value="OTU_dom"/>
</dbReference>
<keyword evidence="10" id="KW-0863">Zinc-finger</keyword>
<evidence type="ECO:0000256" key="12">
    <source>
        <dbReference type="ARBA" id="ARBA00022801"/>
    </source>
</evidence>
<evidence type="ECO:0000256" key="14">
    <source>
        <dbReference type="ARBA" id="ARBA00022833"/>
    </source>
</evidence>
<dbReference type="PANTHER" id="PTHR13367:SF27">
    <property type="entry name" value="OTU DOMAIN-CONTAINING PROTEIN"/>
    <property type="match status" value="1"/>
</dbReference>
<evidence type="ECO:0000256" key="9">
    <source>
        <dbReference type="ARBA" id="ARBA00022723"/>
    </source>
</evidence>
<dbReference type="OrthoDB" id="10064699at2759"/>
<evidence type="ECO:0000256" key="5">
    <source>
        <dbReference type="ARBA" id="ARBA00012759"/>
    </source>
</evidence>
<keyword evidence="14" id="KW-0862">Zinc</keyword>
<dbReference type="PROSITE" id="PS50802">
    <property type="entry name" value="OTU"/>
    <property type="match status" value="1"/>
</dbReference>
<dbReference type="InterPro" id="IPR002653">
    <property type="entry name" value="Znf_A20"/>
</dbReference>
<dbReference type="Gene3D" id="1.20.5.4770">
    <property type="match status" value="1"/>
</dbReference>
<dbReference type="RefSeq" id="XP_025406391.1">
    <property type="nucleotide sequence ID" value="XM_025550606.1"/>
</dbReference>
<keyword evidence="9" id="KW-0479">Metal-binding</keyword>
<keyword evidence="6" id="KW-0963">Cytoplasm</keyword>
<dbReference type="PROSITE" id="PS51036">
    <property type="entry name" value="ZF_A20"/>
    <property type="match status" value="1"/>
</dbReference>
<keyword evidence="19" id="KW-1185">Reference proteome</keyword>
<keyword evidence="11" id="KW-0833">Ubl conjugation pathway</keyword>
<dbReference type="AlphaFoldDB" id="A0A8B8F6Y3"/>
<evidence type="ECO:0000313" key="19">
    <source>
        <dbReference type="Proteomes" id="UP000694846"/>
    </source>
</evidence>
<dbReference type="Pfam" id="PF01754">
    <property type="entry name" value="zf-A20"/>
    <property type="match status" value="1"/>
</dbReference>
<sequence length="641" mass="71906">MVVWLVKMKLTGENARAATSQQRRNDWDSATLRQRPTDTDRARTHTLNDSSQKIATNVEESNALLVRVERKSSSHYDQPESGLYGHNSNNFEDLENGNVTAVPFMDETTSISQNSILIPLTGTTPPKNQDEPFDANAYKTLKRGISHATDNVNIVSQARSELIFIDSTEDELQIVETPVYTFILPDLSQLEENFRMFIEKDLIAVAMQSSLEQASRLNWWTGFCQRLWPLSTSGDGNCLLHAASLGIWGFHDRLLNLRRALHSFLSNGPARHSLWRRWQRQQTIMNSLFGLVYTEQEWRREWNAIVNMASTVPRMRKQSISSGNGDTEGYIYESLEEIHVYALAHVLKRPIIVIADTILKDMNGEALAPIQFGGIYLPLECYPCDCHHSPLLLAYDGGHFSALVAMETPNSTLSCAIPLVDSNGELLPIQFPVDPGENDQSPDKNQELSVTDSLSLLNSYLDIVKLDPQGNNDGTGKNGLFGSLGRSVGNKFKSKLSRTNSVKNLSAISPPTPKYTLCALINSDKKHEYHDVMIKNYLRTAAERFQLSPYADTTPRYNAGKSRFYTEADSESHVKVGLMTPIKAVTNDDTTMYLSKSTFYDTGPLVDKCRTDDCEFFGSSATKQLCSKCYQLYQEEKSESG</sequence>
<dbReference type="GO" id="GO:0070536">
    <property type="term" value="P:protein K63-linked deubiquitination"/>
    <property type="evidence" value="ECO:0007669"/>
    <property type="project" value="TreeGrafter"/>
</dbReference>
<dbReference type="SMART" id="SM00259">
    <property type="entry name" value="ZnF_A20"/>
    <property type="match status" value="1"/>
</dbReference>
<evidence type="ECO:0000256" key="4">
    <source>
        <dbReference type="ARBA" id="ARBA00005865"/>
    </source>
</evidence>
<evidence type="ECO:0000256" key="11">
    <source>
        <dbReference type="ARBA" id="ARBA00022786"/>
    </source>
</evidence>
<evidence type="ECO:0000256" key="2">
    <source>
        <dbReference type="ARBA" id="ARBA00004123"/>
    </source>
</evidence>
<dbReference type="GeneID" id="112680503"/>
<dbReference type="GO" id="GO:0008270">
    <property type="term" value="F:zinc ion binding"/>
    <property type="evidence" value="ECO:0007669"/>
    <property type="project" value="UniProtKB-KW"/>
</dbReference>
<dbReference type="CDD" id="cd22768">
    <property type="entry name" value="OTU_OTUD7"/>
    <property type="match status" value="1"/>
</dbReference>
<dbReference type="GO" id="GO:0070530">
    <property type="term" value="F:K63-linked polyubiquitin modification-dependent protein binding"/>
    <property type="evidence" value="ECO:0007669"/>
    <property type="project" value="TreeGrafter"/>
</dbReference>
<evidence type="ECO:0000256" key="8">
    <source>
        <dbReference type="ARBA" id="ARBA00022670"/>
    </source>
</evidence>
<dbReference type="Pfam" id="PF02338">
    <property type="entry name" value="OTU"/>
    <property type="match status" value="1"/>
</dbReference>
<evidence type="ECO:0000256" key="16">
    <source>
        <dbReference type="SAM" id="MobiDB-lite"/>
    </source>
</evidence>
<evidence type="ECO:0000256" key="7">
    <source>
        <dbReference type="ARBA" id="ARBA00022553"/>
    </source>
</evidence>
<protein>
    <recommendedName>
        <fullName evidence="5">ubiquitinyl hydrolase 1</fullName>
        <ecNumber evidence="5">3.4.19.12</ecNumber>
    </recommendedName>
</protein>
<keyword evidence="13" id="KW-0788">Thiol protease</keyword>
<feature type="domain" description="A20-type" evidence="18">
    <location>
        <begin position="603"/>
        <end position="638"/>
    </location>
</feature>
<comment type="catalytic activity">
    <reaction evidence="1">
        <text>Thiol-dependent hydrolysis of ester, thioester, amide, peptide and isopeptide bonds formed by the C-terminal Gly of ubiquitin (a 76-residue protein attached to proteins as an intracellular targeting signal).</text>
        <dbReference type="EC" id="3.4.19.12"/>
    </reaction>
</comment>
<dbReference type="GO" id="GO:0005737">
    <property type="term" value="C:cytoplasm"/>
    <property type="evidence" value="ECO:0007669"/>
    <property type="project" value="UniProtKB-SubCell"/>
</dbReference>
<keyword evidence="12" id="KW-0378">Hydrolase</keyword>
<comment type="similarity">
    <text evidence="4">Belongs to the peptidase C64 family.</text>
</comment>
<dbReference type="InterPro" id="IPR051346">
    <property type="entry name" value="OTU_Deubiquitinase"/>
</dbReference>
<evidence type="ECO:0000256" key="15">
    <source>
        <dbReference type="ARBA" id="ARBA00023242"/>
    </source>
</evidence>
<feature type="region of interest" description="Disordered" evidence="16">
    <location>
        <begin position="16"/>
        <end position="48"/>
    </location>
</feature>
<dbReference type="GO" id="GO:0035871">
    <property type="term" value="P:protein K11-linked deubiquitination"/>
    <property type="evidence" value="ECO:0007669"/>
    <property type="project" value="TreeGrafter"/>
</dbReference>
<dbReference type="GO" id="GO:0003677">
    <property type="term" value="F:DNA binding"/>
    <property type="evidence" value="ECO:0007669"/>
    <property type="project" value="InterPro"/>
</dbReference>
<evidence type="ECO:0000313" key="20">
    <source>
        <dbReference type="RefSeq" id="XP_025406391.1"/>
    </source>
</evidence>
<keyword evidence="7" id="KW-0597">Phosphoprotein</keyword>
<reference evidence="20" key="1">
    <citation type="submission" date="2025-08" db="UniProtKB">
        <authorList>
            <consortium name="RefSeq"/>
        </authorList>
    </citation>
    <scope>IDENTIFICATION</scope>
    <source>
        <tissue evidence="20">Whole body</tissue>
    </source>
</reference>
<feature type="domain" description="OTU" evidence="17">
    <location>
        <begin position="227"/>
        <end position="406"/>
    </location>
</feature>
<name>A0A8B8F6Y3_9HEMI</name>
<dbReference type="Proteomes" id="UP000694846">
    <property type="component" value="Unplaced"/>
</dbReference>
<keyword evidence="8" id="KW-0645">Protease</keyword>
<comment type="subcellular location">
    <subcellularLocation>
        <location evidence="3">Cytoplasm</location>
    </subcellularLocation>
    <subcellularLocation>
        <location evidence="2">Nucleus</location>
    </subcellularLocation>
</comment>
<evidence type="ECO:0000256" key="13">
    <source>
        <dbReference type="ARBA" id="ARBA00022807"/>
    </source>
</evidence>
<dbReference type="PANTHER" id="PTHR13367">
    <property type="entry name" value="UBIQUITIN THIOESTERASE"/>
    <property type="match status" value="1"/>
</dbReference>
<evidence type="ECO:0000256" key="10">
    <source>
        <dbReference type="ARBA" id="ARBA00022771"/>
    </source>
</evidence>
<keyword evidence="15" id="KW-0539">Nucleus</keyword>
<dbReference type="GO" id="GO:0071947">
    <property type="term" value="P:protein deubiquitination involved in ubiquitin-dependent protein catabolic process"/>
    <property type="evidence" value="ECO:0007669"/>
    <property type="project" value="TreeGrafter"/>
</dbReference>
<dbReference type="GO" id="GO:0071108">
    <property type="term" value="P:protein K48-linked deubiquitination"/>
    <property type="evidence" value="ECO:0007669"/>
    <property type="project" value="TreeGrafter"/>
</dbReference>
<dbReference type="EC" id="3.4.19.12" evidence="5"/>
<evidence type="ECO:0000256" key="1">
    <source>
        <dbReference type="ARBA" id="ARBA00000707"/>
    </source>
</evidence>
<dbReference type="GO" id="GO:0004843">
    <property type="term" value="F:cysteine-type deubiquitinase activity"/>
    <property type="evidence" value="ECO:0007669"/>
    <property type="project" value="UniProtKB-EC"/>
</dbReference>
<evidence type="ECO:0000259" key="18">
    <source>
        <dbReference type="PROSITE" id="PS51036"/>
    </source>
</evidence>
<proteinExistence type="inferred from homology"/>
<dbReference type="CTD" id="41179"/>
<accession>A0A8B8F6Y3</accession>
<organism evidence="19 20">
    <name type="scientific">Sipha flava</name>
    <name type="common">yellow sugarcane aphid</name>
    <dbReference type="NCBI Taxonomy" id="143950"/>
    <lineage>
        <taxon>Eukaryota</taxon>
        <taxon>Metazoa</taxon>
        <taxon>Ecdysozoa</taxon>
        <taxon>Arthropoda</taxon>
        <taxon>Hexapoda</taxon>
        <taxon>Insecta</taxon>
        <taxon>Pterygota</taxon>
        <taxon>Neoptera</taxon>
        <taxon>Paraneoptera</taxon>
        <taxon>Hemiptera</taxon>
        <taxon>Sternorrhyncha</taxon>
        <taxon>Aphidomorpha</taxon>
        <taxon>Aphidoidea</taxon>
        <taxon>Aphididae</taxon>
        <taxon>Sipha</taxon>
    </lineage>
</organism>
<evidence type="ECO:0000259" key="17">
    <source>
        <dbReference type="PROSITE" id="PS50802"/>
    </source>
</evidence>
<evidence type="ECO:0000256" key="3">
    <source>
        <dbReference type="ARBA" id="ARBA00004496"/>
    </source>
</evidence>
<gene>
    <name evidence="20" type="primary">LOC112680503</name>
</gene>
<feature type="region of interest" description="Disordered" evidence="16">
    <location>
        <begin position="70"/>
        <end position="90"/>
    </location>
</feature>